<dbReference type="Pfam" id="PF07729">
    <property type="entry name" value="FCD"/>
    <property type="match status" value="1"/>
</dbReference>
<dbReference type="EMBL" id="CAJPUY010000010">
    <property type="protein sequence ID" value="CAG2145374.1"/>
    <property type="molecule type" value="Genomic_DNA"/>
</dbReference>
<dbReference type="PRINTS" id="PR00035">
    <property type="entry name" value="HTHGNTR"/>
</dbReference>
<dbReference type="Gene3D" id="1.20.120.530">
    <property type="entry name" value="GntR ligand-binding domain-like"/>
    <property type="match status" value="1"/>
</dbReference>
<dbReference type="PANTHER" id="PTHR43537">
    <property type="entry name" value="TRANSCRIPTIONAL REGULATOR, GNTR FAMILY"/>
    <property type="match status" value="1"/>
</dbReference>
<evidence type="ECO:0000256" key="1">
    <source>
        <dbReference type="ARBA" id="ARBA00023015"/>
    </source>
</evidence>
<dbReference type="InterPro" id="IPR000524">
    <property type="entry name" value="Tscrpt_reg_HTH_GntR"/>
</dbReference>
<comment type="caution">
    <text evidence="6">The sequence shown here is derived from an EMBL/GenBank/DDBJ whole genome shotgun (WGS) entry which is preliminary data.</text>
</comment>
<dbReference type="PANTHER" id="PTHR43537:SF44">
    <property type="entry name" value="GNTR FAMILY REGULATORY PROTEIN"/>
    <property type="match status" value="1"/>
</dbReference>
<protein>
    <submittedName>
        <fullName evidence="6">L-lactate dehydrogenase operon regulatory protein</fullName>
    </submittedName>
</protein>
<dbReference type="Proteomes" id="UP000672934">
    <property type="component" value="Unassembled WGS sequence"/>
</dbReference>
<evidence type="ECO:0000313" key="6">
    <source>
        <dbReference type="EMBL" id="CAG2145374.1"/>
    </source>
</evidence>
<feature type="domain" description="HTH gntR-type" evidence="5">
    <location>
        <begin position="8"/>
        <end position="76"/>
    </location>
</feature>
<evidence type="ECO:0000256" key="2">
    <source>
        <dbReference type="ARBA" id="ARBA00023125"/>
    </source>
</evidence>
<dbReference type="CDD" id="cd07377">
    <property type="entry name" value="WHTH_GntR"/>
    <property type="match status" value="1"/>
</dbReference>
<feature type="region of interest" description="Disordered" evidence="4">
    <location>
        <begin position="228"/>
        <end position="253"/>
    </location>
</feature>
<dbReference type="GO" id="GO:0003677">
    <property type="term" value="F:DNA binding"/>
    <property type="evidence" value="ECO:0007669"/>
    <property type="project" value="UniProtKB-KW"/>
</dbReference>
<dbReference type="InterPro" id="IPR036388">
    <property type="entry name" value="WH-like_DNA-bd_sf"/>
</dbReference>
<evidence type="ECO:0000259" key="5">
    <source>
        <dbReference type="PROSITE" id="PS50949"/>
    </source>
</evidence>
<dbReference type="InterPro" id="IPR008920">
    <property type="entry name" value="TF_FadR/GntR_C"/>
</dbReference>
<keyword evidence="1" id="KW-0805">Transcription regulation</keyword>
<dbReference type="Pfam" id="PF00392">
    <property type="entry name" value="GntR"/>
    <property type="match status" value="1"/>
</dbReference>
<dbReference type="SMART" id="SM00895">
    <property type="entry name" value="FCD"/>
    <property type="match status" value="1"/>
</dbReference>
<keyword evidence="2" id="KW-0238">DNA-binding</keyword>
<name>A0A916IXY1_9BURK</name>
<dbReference type="SUPFAM" id="SSF46785">
    <property type="entry name" value="Winged helix' DNA-binding domain"/>
    <property type="match status" value="1"/>
</dbReference>
<dbReference type="Gene3D" id="1.10.10.10">
    <property type="entry name" value="Winged helix-like DNA-binding domain superfamily/Winged helix DNA-binding domain"/>
    <property type="match status" value="1"/>
</dbReference>
<proteinExistence type="predicted"/>
<dbReference type="SMART" id="SM00345">
    <property type="entry name" value="HTH_GNTR"/>
    <property type="match status" value="1"/>
</dbReference>
<reference evidence="6" key="1">
    <citation type="submission" date="2021-03" db="EMBL/GenBank/DDBJ databases">
        <authorList>
            <person name="Peeters C."/>
        </authorList>
    </citation>
    <scope>NUCLEOTIDE SEQUENCE</scope>
    <source>
        <strain evidence="6">LMG 31506</strain>
    </source>
</reference>
<gene>
    <name evidence="6" type="primary">lldR</name>
    <name evidence="6" type="ORF">LMG31506_03195</name>
</gene>
<keyword evidence="7" id="KW-1185">Reference proteome</keyword>
<dbReference type="InterPro" id="IPR036390">
    <property type="entry name" value="WH_DNA-bd_sf"/>
</dbReference>
<dbReference type="GO" id="GO:0003700">
    <property type="term" value="F:DNA-binding transcription factor activity"/>
    <property type="evidence" value="ECO:0007669"/>
    <property type="project" value="InterPro"/>
</dbReference>
<dbReference type="AlphaFoldDB" id="A0A916IXY1"/>
<accession>A0A916IXY1</accession>
<evidence type="ECO:0000313" key="7">
    <source>
        <dbReference type="Proteomes" id="UP000672934"/>
    </source>
</evidence>
<sequence>MFQKVPARALTDNVAEQLLEKIQSGAFSRGDKLPTEAVLSEEFGVSRTVIREAISRLKYEGAVESRQGSGVFVTEQAGIRPLRIDYTDTGTLDSVLQIVELRRAIEAEVAAQAARRRTDATMVAIDAALARLDAEVAGGGDGVAADVAFHRAIAAATGNPYFLKTLEFLSQYLEAATRVTRTNEARRADFTRQVREEHQAIVAAIRAGDALAARNAAQNHMYNAARRLTQLGQPGQLGQDEAEADDERSGTPS</sequence>
<organism evidence="6 7">
    <name type="scientific">Cupriavidus yeoncheonensis</name>
    <dbReference type="NCBI Taxonomy" id="1462994"/>
    <lineage>
        <taxon>Bacteria</taxon>
        <taxon>Pseudomonadati</taxon>
        <taxon>Pseudomonadota</taxon>
        <taxon>Betaproteobacteria</taxon>
        <taxon>Burkholderiales</taxon>
        <taxon>Burkholderiaceae</taxon>
        <taxon>Cupriavidus</taxon>
    </lineage>
</organism>
<dbReference type="SUPFAM" id="SSF48008">
    <property type="entry name" value="GntR ligand-binding domain-like"/>
    <property type="match status" value="1"/>
</dbReference>
<dbReference type="PROSITE" id="PS50949">
    <property type="entry name" value="HTH_GNTR"/>
    <property type="match status" value="1"/>
</dbReference>
<dbReference type="RefSeq" id="WP_211948134.1">
    <property type="nucleotide sequence ID" value="NZ_CAJPUY010000010.1"/>
</dbReference>
<dbReference type="InterPro" id="IPR011711">
    <property type="entry name" value="GntR_C"/>
</dbReference>
<keyword evidence="3" id="KW-0804">Transcription</keyword>
<feature type="compositionally biased region" description="Low complexity" evidence="4">
    <location>
        <begin position="228"/>
        <end position="239"/>
    </location>
</feature>
<evidence type="ECO:0000256" key="3">
    <source>
        <dbReference type="ARBA" id="ARBA00023163"/>
    </source>
</evidence>
<evidence type="ECO:0000256" key="4">
    <source>
        <dbReference type="SAM" id="MobiDB-lite"/>
    </source>
</evidence>